<dbReference type="PANTHER" id="PTHR23282">
    <property type="entry name" value="APICAL ENDOSOMAL GLYCOPROTEIN PRECURSOR"/>
    <property type="match status" value="1"/>
</dbReference>
<feature type="compositionally biased region" description="Gly residues" evidence="8">
    <location>
        <begin position="146"/>
        <end position="155"/>
    </location>
</feature>
<feature type="domain" description="MAM" evidence="9">
    <location>
        <begin position="582"/>
        <end position="741"/>
    </location>
</feature>
<feature type="region of interest" description="Disordered" evidence="8">
    <location>
        <begin position="52"/>
        <end position="195"/>
    </location>
</feature>
<dbReference type="InterPro" id="IPR003598">
    <property type="entry name" value="Ig_sub2"/>
</dbReference>
<feature type="region of interest" description="Disordered" evidence="8">
    <location>
        <begin position="436"/>
        <end position="456"/>
    </location>
</feature>
<evidence type="ECO:0000256" key="4">
    <source>
        <dbReference type="ARBA" id="ARBA00023136"/>
    </source>
</evidence>
<comment type="subcellular location">
    <subcellularLocation>
        <location evidence="1">Cell membrane</location>
    </subcellularLocation>
</comment>
<dbReference type="FunFam" id="2.60.40.10:FF:000005">
    <property type="entry name" value="Neuronal cell adhesion molecule"/>
    <property type="match status" value="1"/>
</dbReference>
<dbReference type="InterPro" id="IPR051560">
    <property type="entry name" value="MAM_domain-containing"/>
</dbReference>
<dbReference type="Pfam" id="PF13927">
    <property type="entry name" value="Ig_3"/>
    <property type="match status" value="1"/>
</dbReference>
<keyword evidence="2" id="KW-1003">Cell membrane</keyword>
<evidence type="ECO:0000313" key="11">
    <source>
        <dbReference type="EMBL" id="KAK7502639.1"/>
    </source>
</evidence>
<dbReference type="Proteomes" id="UP001519460">
    <property type="component" value="Unassembled WGS sequence"/>
</dbReference>
<sequence>AEVSVQHVRQARQAAAPSVTQIPTTANAATPDPFIAHLTTEQDNKVLRVQRAIKGPKVSEGRRATRGQQGQQGNRARKDPKETKERQGRRASKGQLGPLEQKASDTGPKGAAGKSGVQGQRGVKGDTGDAGPAGVAGVAGEAGVKGAPGPGGQAGPKGAAGRKGESGAVPGKTCSCFSRSRPTGSRSQTEQALPGSTVTLSCPVIGAPPPEITWTRAGGRLPANAVRKGNDLVITDMKQNDVGKYVCHAKNILGETTITVDLSMFDLACDFEQDYCAWKQGRGDKLDWTLNKGSTSTIFTGPDIDHTTNSVLGQYAYLEANSGSAGDTAQLESPSVQLDAPLCMTFWYNMYGADIDSLTVLSKSSSGTETQLWRLTGNQGQGWKMASVSVPPVADGGQTKVIIRASKKLGIEAESVSCDFQADMCGWQKEGAWSWTRHKGQSGKPNTGPTADHNNEATKFYGYLDGGSVPNSGAKGRLTTPMVNANDKQACVDFYYHMFGYGVGSLTLKVKSDDGSEYALWQRASDQGQNWNHARVTLPVSSNPYRLVFEATRGANAASDIAVDDVNVTTGACPLGGELGQLGCDFELLTTCQWKQKPDDALNWQLQQAGTGGRHGGPTKDHTLQTDRGIYATVTGNSGQEAALNSIPLERNNPFCLQLWYYIPNANSGEIVIYREVLGNRLQTLRTIRYTPGQTGEWKHTAFTVSPFYTESNMAIVAEPSDTSAGPIAIDDVSLTPGFCP</sequence>
<dbReference type="Gene3D" id="2.60.120.200">
    <property type="match status" value="3"/>
</dbReference>
<dbReference type="SMART" id="SM00408">
    <property type="entry name" value="IGc2"/>
    <property type="match status" value="1"/>
</dbReference>
<protein>
    <submittedName>
        <fullName evidence="11">Uncharacterized protein</fullName>
    </submittedName>
</protein>
<dbReference type="PROSITE" id="PS50060">
    <property type="entry name" value="MAM_2"/>
    <property type="match status" value="3"/>
</dbReference>
<organism evidence="11 12">
    <name type="scientific">Batillaria attramentaria</name>
    <dbReference type="NCBI Taxonomy" id="370345"/>
    <lineage>
        <taxon>Eukaryota</taxon>
        <taxon>Metazoa</taxon>
        <taxon>Spiralia</taxon>
        <taxon>Lophotrochozoa</taxon>
        <taxon>Mollusca</taxon>
        <taxon>Gastropoda</taxon>
        <taxon>Caenogastropoda</taxon>
        <taxon>Sorbeoconcha</taxon>
        <taxon>Cerithioidea</taxon>
        <taxon>Batillariidae</taxon>
        <taxon>Batillaria</taxon>
    </lineage>
</organism>
<dbReference type="InterPro" id="IPR003599">
    <property type="entry name" value="Ig_sub"/>
</dbReference>
<comment type="caution">
    <text evidence="11">The sequence shown here is derived from an EMBL/GenBank/DDBJ whole genome shotgun (WGS) entry which is preliminary data.</text>
</comment>
<feature type="compositionally biased region" description="Polar residues" evidence="8">
    <location>
        <begin position="175"/>
        <end position="195"/>
    </location>
</feature>
<evidence type="ECO:0000259" key="10">
    <source>
        <dbReference type="PROSITE" id="PS50835"/>
    </source>
</evidence>
<keyword evidence="5" id="KW-1015">Disulfide bond</keyword>
<evidence type="ECO:0000256" key="1">
    <source>
        <dbReference type="ARBA" id="ARBA00004236"/>
    </source>
</evidence>
<evidence type="ECO:0000256" key="2">
    <source>
        <dbReference type="ARBA" id="ARBA00022475"/>
    </source>
</evidence>
<keyword evidence="4" id="KW-0472">Membrane</keyword>
<evidence type="ECO:0000256" key="8">
    <source>
        <dbReference type="SAM" id="MobiDB-lite"/>
    </source>
</evidence>
<feature type="compositionally biased region" description="Basic and acidic residues" evidence="8">
    <location>
        <begin position="76"/>
        <end position="88"/>
    </location>
</feature>
<dbReference type="PANTHER" id="PTHR23282:SF101">
    <property type="entry name" value="MAM DOMAIN-CONTAINING PROTEIN"/>
    <property type="match status" value="1"/>
</dbReference>
<dbReference type="CDD" id="cd06263">
    <property type="entry name" value="MAM"/>
    <property type="match status" value="3"/>
</dbReference>
<dbReference type="EMBL" id="JACVVK020000025">
    <property type="protein sequence ID" value="KAK7502639.1"/>
    <property type="molecule type" value="Genomic_DNA"/>
</dbReference>
<evidence type="ECO:0000313" key="12">
    <source>
        <dbReference type="Proteomes" id="UP001519460"/>
    </source>
</evidence>
<keyword evidence="7" id="KW-0393">Immunoglobulin domain</keyword>
<dbReference type="InterPro" id="IPR013783">
    <property type="entry name" value="Ig-like_fold"/>
</dbReference>
<reference evidence="11 12" key="1">
    <citation type="journal article" date="2023" name="Sci. Data">
        <title>Genome assembly of the Korean intertidal mud-creeper Batillaria attramentaria.</title>
        <authorList>
            <person name="Patra A.K."/>
            <person name="Ho P.T."/>
            <person name="Jun S."/>
            <person name="Lee S.J."/>
            <person name="Kim Y."/>
            <person name="Won Y.J."/>
        </authorList>
    </citation>
    <scope>NUCLEOTIDE SEQUENCE [LARGE SCALE GENOMIC DNA]</scope>
    <source>
        <strain evidence="11">Wonlab-2016</strain>
    </source>
</reference>
<feature type="domain" description="MAM" evidence="9">
    <location>
        <begin position="267"/>
        <end position="419"/>
    </location>
</feature>
<dbReference type="Pfam" id="PF00629">
    <property type="entry name" value="MAM"/>
    <property type="match status" value="3"/>
</dbReference>
<proteinExistence type="predicted"/>
<evidence type="ECO:0000256" key="7">
    <source>
        <dbReference type="ARBA" id="ARBA00023319"/>
    </source>
</evidence>
<feature type="domain" description="MAM" evidence="9">
    <location>
        <begin position="416"/>
        <end position="575"/>
    </location>
</feature>
<keyword evidence="12" id="KW-1185">Reference proteome</keyword>
<feature type="compositionally biased region" description="Low complexity" evidence="8">
    <location>
        <begin position="129"/>
        <end position="145"/>
    </location>
</feature>
<dbReference type="SMART" id="SM00409">
    <property type="entry name" value="IG"/>
    <property type="match status" value="1"/>
</dbReference>
<evidence type="ECO:0000256" key="3">
    <source>
        <dbReference type="ARBA" id="ARBA00022737"/>
    </source>
</evidence>
<dbReference type="SMART" id="SM00137">
    <property type="entry name" value="MAM"/>
    <property type="match status" value="3"/>
</dbReference>
<feature type="domain" description="Ig-like" evidence="10">
    <location>
        <begin position="182"/>
        <end position="263"/>
    </location>
</feature>
<feature type="region of interest" description="Disordered" evidence="8">
    <location>
        <begin position="1"/>
        <end position="30"/>
    </location>
</feature>
<dbReference type="AlphaFoldDB" id="A0ABD0LST3"/>
<dbReference type="InterPro" id="IPR013320">
    <property type="entry name" value="ConA-like_dom_sf"/>
</dbReference>
<dbReference type="SUPFAM" id="SSF49899">
    <property type="entry name" value="Concanavalin A-like lectins/glucanases"/>
    <property type="match status" value="3"/>
</dbReference>
<accession>A0ABD0LST3</accession>
<evidence type="ECO:0000256" key="5">
    <source>
        <dbReference type="ARBA" id="ARBA00023157"/>
    </source>
</evidence>
<dbReference type="InterPro" id="IPR007110">
    <property type="entry name" value="Ig-like_dom"/>
</dbReference>
<dbReference type="InterPro" id="IPR036179">
    <property type="entry name" value="Ig-like_dom_sf"/>
</dbReference>
<dbReference type="PROSITE" id="PS50835">
    <property type="entry name" value="IG_LIKE"/>
    <property type="match status" value="1"/>
</dbReference>
<feature type="non-terminal residue" evidence="11">
    <location>
        <position position="1"/>
    </location>
</feature>
<evidence type="ECO:0000256" key="6">
    <source>
        <dbReference type="ARBA" id="ARBA00023180"/>
    </source>
</evidence>
<dbReference type="Gene3D" id="2.60.40.10">
    <property type="entry name" value="Immunoglobulins"/>
    <property type="match status" value="1"/>
</dbReference>
<dbReference type="SUPFAM" id="SSF48726">
    <property type="entry name" value="Immunoglobulin"/>
    <property type="match status" value="1"/>
</dbReference>
<feature type="compositionally biased region" description="Polar residues" evidence="8">
    <location>
        <begin position="18"/>
        <end position="28"/>
    </location>
</feature>
<dbReference type="GO" id="GO:0005886">
    <property type="term" value="C:plasma membrane"/>
    <property type="evidence" value="ECO:0007669"/>
    <property type="project" value="UniProtKB-SubCell"/>
</dbReference>
<gene>
    <name evidence="11" type="ORF">BaRGS_00006214</name>
</gene>
<keyword evidence="6" id="KW-0325">Glycoprotein</keyword>
<evidence type="ECO:0000259" key="9">
    <source>
        <dbReference type="PROSITE" id="PS50060"/>
    </source>
</evidence>
<dbReference type="InterPro" id="IPR000998">
    <property type="entry name" value="MAM_dom"/>
</dbReference>
<keyword evidence="3" id="KW-0677">Repeat</keyword>
<name>A0ABD0LST3_9CAEN</name>